<accession>A0A3Q7YBV7</accession>
<protein>
    <submittedName>
        <fullName evidence="2">Uncharacterized protein LOC113786738</fullName>
    </submittedName>
</protein>
<sequence length="103" mass="11398">MATYEDFLRWVEYCQNSSSAISAAQSGNSPVCISPSHSPWILDSGASDHITDQLSGRQIGVGYESNDLYYLSNPSTTCPTTNYHLTIHAQLGHPSLPNRRHHH</sequence>
<organism evidence="1 2">
    <name type="scientific">Cicer arietinum</name>
    <name type="common">Chickpea</name>
    <name type="synonym">Garbanzo</name>
    <dbReference type="NCBI Taxonomy" id="3827"/>
    <lineage>
        <taxon>Eukaryota</taxon>
        <taxon>Viridiplantae</taxon>
        <taxon>Streptophyta</taxon>
        <taxon>Embryophyta</taxon>
        <taxon>Tracheophyta</taxon>
        <taxon>Spermatophyta</taxon>
        <taxon>Magnoliopsida</taxon>
        <taxon>eudicotyledons</taxon>
        <taxon>Gunneridae</taxon>
        <taxon>Pentapetalae</taxon>
        <taxon>rosids</taxon>
        <taxon>fabids</taxon>
        <taxon>Fabales</taxon>
        <taxon>Fabaceae</taxon>
        <taxon>Papilionoideae</taxon>
        <taxon>50 kb inversion clade</taxon>
        <taxon>NPAAA clade</taxon>
        <taxon>Hologalegina</taxon>
        <taxon>IRL clade</taxon>
        <taxon>Cicereae</taxon>
        <taxon>Cicer</taxon>
    </lineage>
</organism>
<name>A0A3Q7YBV7_CICAR</name>
<dbReference type="OrthoDB" id="1749397at2759"/>
<keyword evidence="1" id="KW-1185">Reference proteome</keyword>
<evidence type="ECO:0000313" key="2">
    <source>
        <dbReference type="RefSeq" id="XP_027190897.1"/>
    </source>
</evidence>
<evidence type="ECO:0000313" key="1">
    <source>
        <dbReference type="Proteomes" id="UP000087171"/>
    </source>
</evidence>
<gene>
    <name evidence="2" type="primary">LOC113786738</name>
</gene>
<reference evidence="1" key="1">
    <citation type="journal article" date="2013" name="Nat. Biotechnol.">
        <title>Draft genome sequence of chickpea (Cicer arietinum) provides a resource for trait improvement.</title>
        <authorList>
            <person name="Varshney R.K."/>
            <person name="Song C."/>
            <person name="Saxena R.K."/>
            <person name="Azam S."/>
            <person name="Yu S."/>
            <person name="Sharpe A.G."/>
            <person name="Cannon S."/>
            <person name="Baek J."/>
            <person name="Rosen B.D."/>
            <person name="Tar'an B."/>
            <person name="Millan T."/>
            <person name="Zhang X."/>
            <person name="Ramsay L.D."/>
            <person name="Iwata A."/>
            <person name="Wang Y."/>
            <person name="Nelson W."/>
            <person name="Farmer A.D."/>
            <person name="Gaur P.M."/>
            <person name="Soderlund C."/>
            <person name="Penmetsa R.V."/>
            <person name="Xu C."/>
            <person name="Bharti A.K."/>
            <person name="He W."/>
            <person name="Winter P."/>
            <person name="Zhao S."/>
            <person name="Hane J.K."/>
            <person name="Carrasquilla-Garcia N."/>
            <person name="Condie J.A."/>
            <person name="Upadhyaya H.D."/>
            <person name="Luo M.C."/>
            <person name="Thudi M."/>
            <person name="Gowda C.L."/>
            <person name="Singh N.P."/>
            <person name="Lichtenzveig J."/>
            <person name="Gali K.K."/>
            <person name="Rubio J."/>
            <person name="Nadarajan N."/>
            <person name="Dolezel J."/>
            <person name="Bansal K.C."/>
            <person name="Xu X."/>
            <person name="Edwards D."/>
            <person name="Zhang G."/>
            <person name="Kahl G."/>
            <person name="Gil J."/>
            <person name="Singh K.B."/>
            <person name="Datta S.K."/>
            <person name="Jackson S.A."/>
            <person name="Wang J."/>
            <person name="Cook D.R."/>
        </authorList>
    </citation>
    <scope>NUCLEOTIDE SEQUENCE [LARGE SCALE GENOMIC DNA]</scope>
    <source>
        <strain evidence="1">cv. CDC Frontier</strain>
    </source>
</reference>
<proteinExistence type="predicted"/>
<dbReference type="AlphaFoldDB" id="A0A3Q7YBV7"/>
<reference evidence="2" key="2">
    <citation type="submission" date="2025-08" db="UniProtKB">
        <authorList>
            <consortium name="RefSeq"/>
        </authorList>
    </citation>
    <scope>IDENTIFICATION</scope>
    <source>
        <tissue evidence="2">Etiolated seedlings</tissue>
    </source>
</reference>
<dbReference type="Proteomes" id="UP000087171">
    <property type="component" value="Chromosome Ca5"/>
</dbReference>
<dbReference type="RefSeq" id="XP_027190897.1">
    <property type="nucleotide sequence ID" value="XM_027335096.1"/>
</dbReference>